<dbReference type="GO" id="GO:0098542">
    <property type="term" value="P:defense response to other organism"/>
    <property type="evidence" value="ECO:0007669"/>
    <property type="project" value="TreeGrafter"/>
</dbReference>
<keyword evidence="9" id="KW-1185">Reference proteome</keyword>
<evidence type="ECO:0000256" key="3">
    <source>
        <dbReference type="ARBA" id="ARBA00022821"/>
    </source>
</evidence>
<evidence type="ECO:0000259" key="6">
    <source>
        <dbReference type="Pfam" id="PF23559"/>
    </source>
</evidence>
<dbReference type="AlphaFoldDB" id="A0A1R3G468"/>
<keyword evidence="3" id="KW-0611">Plant defense</keyword>
<dbReference type="InterPro" id="IPR027417">
    <property type="entry name" value="P-loop_NTPase"/>
</dbReference>
<accession>A0A1R3G468</accession>
<evidence type="ECO:0000259" key="7">
    <source>
        <dbReference type="Pfam" id="PF23598"/>
    </source>
</evidence>
<evidence type="ECO:0000259" key="5">
    <source>
        <dbReference type="Pfam" id="PF18052"/>
    </source>
</evidence>
<dbReference type="Gene3D" id="1.10.8.430">
    <property type="entry name" value="Helical domain of apoptotic protease-activating factors"/>
    <property type="match status" value="1"/>
</dbReference>
<feature type="domain" description="Disease resistance protein winged helix" evidence="6">
    <location>
        <begin position="419"/>
        <end position="490"/>
    </location>
</feature>
<organism evidence="8 9">
    <name type="scientific">Corchorus capsularis</name>
    <name type="common">Jute</name>
    <dbReference type="NCBI Taxonomy" id="210143"/>
    <lineage>
        <taxon>Eukaryota</taxon>
        <taxon>Viridiplantae</taxon>
        <taxon>Streptophyta</taxon>
        <taxon>Embryophyta</taxon>
        <taxon>Tracheophyta</taxon>
        <taxon>Spermatophyta</taxon>
        <taxon>Magnoliopsida</taxon>
        <taxon>eudicotyledons</taxon>
        <taxon>Gunneridae</taxon>
        <taxon>Pentapetalae</taxon>
        <taxon>rosids</taxon>
        <taxon>malvids</taxon>
        <taxon>Malvales</taxon>
        <taxon>Malvaceae</taxon>
        <taxon>Grewioideae</taxon>
        <taxon>Apeibeae</taxon>
        <taxon>Corchorus</taxon>
    </lineage>
</organism>
<dbReference type="Gene3D" id="1.10.10.10">
    <property type="entry name" value="Winged helix-like DNA-binding domain superfamily/Winged helix DNA-binding domain"/>
    <property type="match status" value="1"/>
</dbReference>
<dbReference type="InterPro" id="IPR055414">
    <property type="entry name" value="LRR_R13L4/SHOC2-like"/>
</dbReference>
<dbReference type="GO" id="GO:0043531">
    <property type="term" value="F:ADP binding"/>
    <property type="evidence" value="ECO:0007669"/>
    <property type="project" value="InterPro"/>
</dbReference>
<dbReference type="Gene3D" id="3.80.10.10">
    <property type="entry name" value="Ribonuclease Inhibitor"/>
    <property type="match status" value="1"/>
</dbReference>
<dbReference type="EMBL" id="AWWV01015391">
    <property type="protein sequence ID" value="OMO52863.1"/>
    <property type="molecule type" value="Genomic_DNA"/>
</dbReference>
<dbReference type="InterPro" id="IPR036388">
    <property type="entry name" value="WH-like_DNA-bd_sf"/>
</dbReference>
<dbReference type="PRINTS" id="PR00364">
    <property type="entry name" value="DISEASERSIST"/>
</dbReference>
<dbReference type="Gramene" id="OMO52863">
    <property type="protein sequence ID" value="OMO52863"/>
    <property type="gene ID" value="CCACVL1_29046"/>
</dbReference>
<dbReference type="FunFam" id="1.10.10.10:FF:000322">
    <property type="entry name" value="Probable disease resistance protein At1g63360"/>
    <property type="match status" value="1"/>
</dbReference>
<evidence type="ECO:0000256" key="2">
    <source>
        <dbReference type="ARBA" id="ARBA00022741"/>
    </source>
</evidence>
<dbReference type="Pfam" id="PF23559">
    <property type="entry name" value="WHD_DRP"/>
    <property type="match status" value="1"/>
</dbReference>
<reference evidence="8 9" key="1">
    <citation type="submission" date="2013-09" db="EMBL/GenBank/DDBJ databases">
        <title>Corchorus capsularis genome sequencing.</title>
        <authorList>
            <person name="Alam M."/>
            <person name="Haque M.S."/>
            <person name="Islam M.S."/>
            <person name="Emdad E.M."/>
            <person name="Islam M.M."/>
            <person name="Ahmed B."/>
            <person name="Halim A."/>
            <person name="Hossen Q.M.M."/>
            <person name="Hossain M.Z."/>
            <person name="Ahmed R."/>
            <person name="Khan M.M."/>
            <person name="Islam R."/>
            <person name="Rashid M.M."/>
            <person name="Khan S.A."/>
            <person name="Rahman M.S."/>
            <person name="Alam M."/>
        </authorList>
    </citation>
    <scope>NUCLEOTIDE SEQUENCE [LARGE SCALE GENOMIC DNA]</scope>
    <source>
        <strain evidence="9">cv. CVL-1</strain>
        <tissue evidence="8">Whole seedling</tissue>
    </source>
</reference>
<name>A0A1R3G468_COCAP</name>
<dbReference type="STRING" id="210143.A0A1R3G468"/>
<dbReference type="InterPro" id="IPR044974">
    <property type="entry name" value="Disease_R_plants"/>
</dbReference>
<dbReference type="Gene3D" id="1.20.5.4130">
    <property type="match status" value="1"/>
</dbReference>
<gene>
    <name evidence="8" type="ORF">CCACVL1_29046</name>
</gene>
<dbReference type="OrthoDB" id="690341at2759"/>
<sequence length="908" mass="103294">MAESAVSLMLGKLGSFIVEEAESLRGVEAKAQWIKDELERINSFLRVADEISETNPQLKVWVKQVRDIAYDIEDALDRFMLGPPNGFYGLLPKFSCSSSRNTIHCHQLASSIKAIESRVKEVSDGQKVFDSMILKNTSGQSPAATTNSWQHHQADALWFEEAELVGIEKNRKQLIQWLVEDNNLQFDVISVVGMGGLGKTTLAKNVYDQVKMHFRIHAWVTVSQPFNLKMLLQEIAHMIEMPFHIYQGCIALYKIIKDLLREMSYIIVLDNVCKIEHWDAIRYLFPHDNNGCRVMITTRDDDVAKGASKGSKGKVLTLEPLSSKDSAALFCRKTFQEDICPDNLKDIAEHILERCKGLPLAIVAISGLLANKTRRDEWVTVKDNLGGELEGNYMSKILLLSYYDLPYYLKASFLYLSAFPEGYVIKCKRLVRLWVAEGFVEQEEGKILEEVAMSYLNQLVSRGLIQVVRTDICDGRVRECRIHDLVRELIILMSEEQNFMTVVGERNMLWPEKARRLSVLKSMDETEIKAILPLRSLLVFEPKGFWSGKTQSYFLIPEDVRLLRVLDVVSELGVDIFTGRVGRQTFNQYNLRYLSVKSSSSEIPNSIGRLRKLETLDLKGENFIKLPTQILKLEHLRHLLFVSSSGKGFLAVPGVGCLQHLQTLYTIDLSLVKEEIVEELGKLKQLGKLGVKGLREEQGPVFWSSIENLDQLRNLSVQSLNDHDLIDLRCLSSPLKFLERLHLRGYLQIAPQCLSSLHNLIKLSLCWTRLTQDHFYSLQSLPKLISLTLSNEAFMGETLCFKAASLKKLRFLSLRELSDLRQVIIGEGALSSLEELTFDCCKCVQRVPSGIQQLTNLKSLTLVEPSQDLINSIDRSKGGEDYNKVQNIPIIRFKFSKWGIWTNLPREA</sequence>
<keyword evidence="1" id="KW-0677">Repeat</keyword>
<dbReference type="Pfam" id="PF23598">
    <property type="entry name" value="LRR_14"/>
    <property type="match status" value="1"/>
</dbReference>
<evidence type="ECO:0000313" key="9">
    <source>
        <dbReference type="Proteomes" id="UP000188268"/>
    </source>
</evidence>
<feature type="domain" description="NB-ARC" evidence="4">
    <location>
        <begin position="168"/>
        <end position="338"/>
    </location>
</feature>
<dbReference type="SUPFAM" id="SSF52540">
    <property type="entry name" value="P-loop containing nucleoside triphosphate hydrolases"/>
    <property type="match status" value="1"/>
</dbReference>
<dbReference type="SUPFAM" id="SSF52058">
    <property type="entry name" value="L domain-like"/>
    <property type="match status" value="1"/>
</dbReference>
<dbReference type="Gene3D" id="3.40.50.300">
    <property type="entry name" value="P-loop containing nucleotide triphosphate hydrolases"/>
    <property type="match status" value="1"/>
</dbReference>
<dbReference type="InterPro" id="IPR041118">
    <property type="entry name" value="Rx_N"/>
</dbReference>
<dbReference type="InterPro" id="IPR038005">
    <property type="entry name" value="RX-like_CC"/>
</dbReference>
<dbReference type="InterPro" id="IPR042197">
    <property type="entry name" value="Apaf_helical"/>
</dbReference>
<dbReference type="Pfam" id="PF00931">
    <property type="entry name" value="NB-ARC"/>
    <property type="match status" value="1"/>
</dbReference>
<keyword evidence="2" id="KW-0547">Nucleotide-binding</keyword>
<dbReference type="OMA" id="EGMERWE"/>
<dbReference type="PANTHER" id="PTHR23155:SF1205">
    <property type="entry name" value="DISEASE RESISTANCE PROTEIN RPM1"/>
    <property type="match status" value="1"/>
</dbReference>
<protein>
    <submittedName>
        <fullName evidence="8">Disease resistance protein</fullName>
    </submittedName>
</protein>
<feature type="domain" description="Disease resistance R13L4/SHOC-2-like LRR" evidence="7">
    <location>
        <begin position="559"/>
        <end position="861"/>
    </location>
</feature>
<comment type="caution">
    <text evidence="8">The sequence shown here is derived from an EMBL/GenBank/DDBJ whole genome shotgun (WGS) entry which is preliminary data.</text>
</comment>
<dbReference type="CDD" id="cd14798">
    <property type="entry name" value="RX-CC_like"/>
    <property type="match status" value="1"/>
</dbReference>
<evidence type="ECO:0000313" key="8">
    <source>
        <dbReference type="EMBL" id="OMO52863.1"/>
    </source>
</evidence>
<dbReference type="Pfam" id="PF18052">
    <property type="entry name" value="Rx_N"/>
    <property type="match status" value="1"/>
</dbReference>
<dbReference type="InterPro" id="IPR032675">
    <property type="entry name" value="LRR_dom_sf"/>
</dbReference>
<evidence type="ECO:0000259" key="4">
    <source>
        <dbReference type="Pfam" id="PF00931"/>
    </source>
</evidence>
<evidence type="ECO:0000256" key="1">
    <source>
        <dbReference type="ARBA" id="ARBA00022737"/>
    </source>
</evidence>
<dbReference type="InterPro" id="IPR058922">
    <property type="entry name" value="WHD_DRP"/>
</dbReference>
<dbReference type="PANTHER" id="PTHR23155">
    <property type="entry name" value="DISEASE RESISTANCE PROTEIN RP"/>
    <property type="match status" value="1"/>
</dbReference>
<feature type="domain" description="Disease resistance N-terminal" evidence="5">
    <location>
        <begin position="5"/>
        <end position="81"/>
    </location>
</feature>
<proteinExistence type="predicted"/>
<dbReference type="FunFam" id="3.40.50.300:FF:001091">
    <property type="entry name" value="Probable disease resistance protein At1g61300"/>
    <property type="match status" value="1"/>
</dbReference>
<dbReference type="Proteomes" id="UP000188268">
    <property type="component" value="Unassembled WGS sequence"/>
</dbReference>
<dbReference type="InterPro" id="IPR002182">
    <property type="entry name" value="NB-ARC"/>
</dbReference>